<gene>
    <name evidence="2" type="ORF">JOF29_003715</name>
</gene>
<sequence>MSDGDEWTTLDELLGMEALADQPVNGSGIERLAFYGRCSTENNQDPATSKAWQLGEAQRFVEPLGGEVVEEFFDIGQSGSLPWERREQASEVLRALKNRDRGWQGLVVGEATRC</sequence>
<dbReference type="Pfam" id="PF00239">
    <property type="entry name" value="Resolvase"/>
    <property type="match status" value="1"/>
</dbReference>
<feature type="domain" description="Resolvase/invertase-type recombinase catalytic" evidence="1">
    <location>
        <begin position="33"/>
        <end position="113"/>
    </location>
</feature>
<dbReference type="InterPro" id="IPR036162">
    <property type="entry name" value="Resolvase-like_N_sf"/>
</dbReference>
<keyword evidence="3" id="KW-1185">Reference proteome</keyword>
<dbReference type="RefSeq" id="WP_209695355.1">
    <property type="nucleotide sequence ID" value="NZ_BAAAVU010000014.1"/>
</dbReference>
<name>A0ABS4ULU7_9ACTN</name>
<accession>A0ABS4ULU7</accession>
<evidence type="ECO:0000259" key="1">
    <source>
        <dbReference type="Pfam" id="PF00239"/>
    </source>
</evidence>
<dbReference type="EMBL" id="JAGINT010000001">
    <property type="protein sequence ID" value="MBP2352632.1"/>
    <property type="molecule type" value="Genomic_DNA"/>
</dbReference>
<reference evidence="2 3" key="1">
    <citation type="submission" date="2021-03" db="EMBL/GenBank/DDBJ databases">
        <title>Sequencing the genomes of 1000 actinobacteria strains.</title>
        <authorList>
            <person name="Klenk H.-P."/>
        </authorList>
    </citation>
    <scope>NUCLEOTIDE SEQUENCE [LARGE SCALE GENOMIC DNA]</scope>
    <source>
        <strain evidence="2 3">DSM 18824</strain>
    </source>
</reference>
<dbReference type="Gene3D" id="3.40.50.1390">
    <property type="entry name" value="Resolvase, N-terminal catalytic domain"/>
    <property type="match status" value="1"/>
</dbReference>
<evidence type="ECO:0000313" key="3">
    <source>
        <dbReference type="Proteomes" id="UP000755585"/>
    </source>
</evidence>
<protein>
    <recommendedName>
        <fullName evidence="1">Resolvase/invertase-type recombinase catalytic domain-containing protein</fullName>
    </recommendedName>
</protein>
<comment type="caution">
    <text evidence="2">The sequence shown here is derived from an EMBL/GenBank/DDBJ whole genome shotgun (WGS) entry which is preliminary data.</text>
</comment>
<dbReference type="Proteomes" id="UP000755585">
    <property type="component" value="Unassembled WGS sequence"/>
</dbReference>
<proteinExistence type="predicted"/>
<evidence type="ECO:0000313" key="2">
    <source>
        <dbReference type="EMBL" id="MBP2352632.1"/>
    </source>
</evidence>
<dbReference type="InterPro" id="IPR006119">
    <property type="entry name" value="Resolv_N"/>
</dbReference>
<organism evidence="2 3">
    <name type="scientific">Kribbella aluminosa</name>
    <dbReference type="NCBI Taxonomy" id="416017"/>
    <lineage>
        <taxon>Bacteria</taxon>
        <taxon>Bacillati</taxon>
        <taxon>Actinomycetota</taxon>
        <taxon>Actinomycetes</taxon>
        <taxon>Propionibacteriales</taxon>
        <taxon>Kribbellaceae</taxon>
        <taxon>Kribbella</taxon>
    </lineage>
</organism>
<dbReference type="SUPFAM" id="SSF53041">
    <property type="entry name" value="Resolvase-like"/>
    <property type="match status" value="1"/>
</dbReference>